<reference evidence="2 3" key="1">
    <citation type="submission" date="2021-12" db="EMBL/GenBank/DDBJ databases">
        <title>Discovery of the Pendulisporaceae a myxobacterial family with distinct sporulation behavior and unique specialized metabolism.</title>
        <authorList>
            <person name="Garcia R."/>
            <person name="Popoff A."/>
            <person name="Bader C.D."/>
            <person name="Loehr J."/>
            <person name="Walesch S."/>
            <person name="Walt C."/>
            <person name="Boldt J."/>
            <person name="Bunk B."/>
            <person name="Haeckl F.J.F.P.J."/>
            <person name="Gunesch A.P."/>
            <person name="Birkelbach J."/>
            <person name="Nuebel U."/>
            <person name="Pietschmann T."/>
            <person name="Bach T."/>
            <person name="Mueller R."/>
        </authorList>
    </citation>
    <scope>NUCLEOTIDE SEQUENCE [LARGE SCALE GENOMIC DNA]</scope>
    <source>
        <strain evidence="2 3">MSr12523</strain>
    </source>
</reference>
<keyword evidence="3" id="KW-1185">Reference proteome</keyword>
<dbReference type="Pfam" id="PF00583">
    <property type="entry name" value="Acetyltransf_1"/>
    <property type="match status" value="1"/>
</dbReference>
<dbReference type="SUPFAM" id="SSF55729">
    <property type="entry name" value="Acyl-CoA N-acyltransferases (Nat)"/>
    <property type="match status" value="1"/>
</dbReference>
<accession>A0ABZ2K031</accession>
<organism evidence="2 3">
    <name type="scientific">Pendulispora brunnea</name>
    <dbReference type="NCBI Taxonomy" id="2905690"/>
    <lineage>
        <taxon>Bacteria</taxon>
        <taxon>Pseudomonadati</taxon>
        <taxon>Myxococcota</taxon>
        <taxon>Myxococcia</taxon>
        <taxon>Myxococcales</taxon>
        <taxon>Sorangiineae</taxon>
        <taxon>Pendulisporaceae</taxon>
        <taxon>Pendulispora</taxon>
    </lineage>
</organism>
<dbReference type="Gene3D" id="3.40.630.30">
    <property type="match status" value="1"/>
</dbReference>
<dbReference type="InterPro" id="IPR000182">
    <property type="entry name" value="GNAT_dom"/>
</dbReference>
<name>A0ABZ2K031_9BACT</name>
<sequence length="186" mass="21337">MIETSLVTSRADLEDILALQRENHRDVVQEEDARREGFVTVAHTMEALEGMHAIAPSVIAREGAELAGYALVMPVEARTLVPILDPMFRQFEVLEWRGKPLGALRYYVMGQICVARAHRGRRVVDAMYDEHRAQYASRFELCVTEIATRNTRSIRVHERVGFQLVKTYRDANDEWAVVAWDWSPPK</sequence>
<evidence type="ECO:0000313" key="3">
    <source>
        <dbReference type="Proteomes" id="UP001379533"/>
    </source>
</evidence>
<protein>
    <submittedName>
        <fullName evidence="2">GNAT family N-acetyltransferase</fullName>
    </submittedName>
</protein>
<evidence type="ECO:0000259" key="1">
    <source>
        <dbReference type="PROSITE" id="PS51186"/>
    </source>
</evidence>
<evidence type="ECO:0000313" key="2">
    <source>
        <dbReference type="EMBL" id="WXA90365.1"/>
    </source>
</evidence>
<dbReference type="Proteomes" id="UP001379533">
    <property type="component" value="Chromosome"/>
</dbReference>
<dbReference type="EMBL" id="CP089982">
    <property type="protein sequence ID" value="WXA90365.1"/>
    <property type="molecule type" value="Genomic_DNA"/>
</dbReference>
<proteinExistence type="predicted"/>
<dbReference type="RefSeq" id="WP_394840977.1">
    <property type="nucleotide sequence ID" value="NZ_CP089982.1"/>
</dbReference>
<gene>
    <name evidence="2" type="ORF">LZC95_28365</name>
</gene>
<dbReference type="InterPro" id="IPR016181">
    <property type="entry name" value="Acyl_CoA_acyltransferase"/>
</dbReference>
<dbReference type="PROSITE" id="PS51186">
    <property type="entry name" value="GNAT"/>
    <property type="match status" value="1"/>
</dbReference>
<feature type="domain" description="N-acetyltransferase" evidence="1">
    <location>
        <begin position="2"/>
        <end position="186"/>
    </location>
</feature>